<dbReference type="Proteomes" id="UP000068196">
    <property type="component" value="Chromosome"/>
</dbReference>
<gene>
    <name evidence="1" type="ORF">THC_0552</name>
</gene>
<dbReference type="AlphaFoldDB" id="A0A0U5AM84"/>
<reference evidence="2" key="2">
    <citation type="journal article" date="2016" name="Int. J. Syst. Evol. Microbiol.">
        <title>Caldimicrobium thiodismutans sp. nov., a sulfur-disproportionating bacterium isolated from a hot spring.</title>
        <authorList>
            <person name="Kojima H."/>
            <person name="Umezawa K."/>
            <person name="Fukui M."/>
        </authorList>
    </citation>
    <scope>NUCLEOTIDE SEQUENCE [LARGE SCALE GENOMIC DNA]</scope>
    <source>
        <strain evidence="2">TF1</strain>
    </source>
</reference>
<sequence>MSYPELYLKTTHIGSLPFTDVTKALDIAFRFDIPAWPQLPKFKEEGMLWQFVYDFPGFDLEKERVITNTPSFEESLLKVYENYVEITENNNLFLLKEQLKTNFSRTFFPFLEKAKTLNPFFLKGQITGPFTLGISLKNEKEESLIFKDDLRDLLLRYLILKALSQGYYLKDLAEKVIIFLDEPGLSGFGSSTYISLSKEFVLELLKEITGILKKHGFIVGIHVCANTSWDILLDSEIDIVNFDSFSFFEKFIIYVDKIEEFLTKPEKYLAFGAVPTTSSFLEKVEKEEIIEGFKKQLSLLAEKTSIKKEILLHRILFTPACGMGSLPEELVEKVLILLKELQKNFQD</sequence>
<dbReference type="EMBL" id="AP014945">
    <property type="protein sequence ID" value="BAU22946.1"/>
    <property type="molecule type" value="Genomic_DNA"/>
</dbReference>
<dbReference type="Gene3D" id="3.20.20.210">
    <property type="match status" value="1"/>
</dbReference>
<reference evidence="1 2" key="1">
    <citation type="journal article" date="2016" name="Int. J. Syst. Evol. Microbiol.">
        <title>Caldimicrobium thiodismutans sp. nov., a sulfur-disproportionating bacterium isolated from a hot spring, and emended description of the genus Caldimicrobium.</title>
        <authorList>
            <person name="Kojima H."/>
            <person name="Umezawa K."/>
            <person name="Fukui M."/>
        </authorList>
    </citation>
    <scope>NUCLEOTIDE SEQUENCE [LARGE SCALE GENOMIC DNA]</scope>
    <source>
        <strain evidence="1 2">TF1</strain>
    </source>
</reference>
<dbReference type="RefSeq" id="WP_148638808.1">
    <property type="nucleotide sequence ID" value="NZ_AP014945.1"/>
</dbReference>
<evidence type="ECO:0000313" key="2">
    <source>
        <dbReference type="Proteomes" id="UP000068196"/>
    </source>
</evidence>
<name>A0A0U5AM84_9BACT</name>
<dbReference type="STRING" id="1653476.THC_0552"/>
<evidence type="ECO:0008006" key="3">
    <source>
        <dbReference type="Google" id="ProtNLM"/>
    </source>
</evidence>
<organism evidence="1 2">
    <name type="scientific">Caldimicrobium thiodismutans</name>
    <dbReference type="NCBI Taxonomy" id="1653476"/>
    <lineage>
        <taxon>Bacteria</taxon>
        <taxon>Pseudomonadati</taxon>
        <taxon>Thermodesulfobacteriota</taxon>
        <taxon>Thermodesulfobacteria</taxon>
        <taxon>Thermodesulfobacteriales</taxon>
        <taxon>Thermodesulfobacteriaceae</taxon>
        <taxon>Caldimicrobium</taxon>
    </lineage>
</organism>
<dbReference type="KEGG" id="cthi:THC_0552"/>
<dbReference type="InterPro" id="IPR038071">
    <property type="entry name" value="UROD/MetE-like_sf"/>
</dbReference>
<proteinExistence type="predicted"/>
<dbReference type="SUPFAM" id="SSF51726">
    <property type="entry name" value="UROD/MetE-like"/>
    <property type="match status" value="1"/>
</dbReference>
<keyword evidence="2" id="KW-1185">Reference proteome</keyword>
<evidence type="ECO:0000313" key="1">
    <source>
        <dbReference type="EMBL" id="BAU22946.1"/>
    </source>
</evidence>
<protein>
    <recommendedName>
        <fullName evidence="3">Methionine synthase</fullName>
    </recommendedName>
</protein>
<accession>A0A0U5AM84</accession>
<dbReference type="PATRIC" id="fig|1653476.3.peg.570"/>
<dbReference type="OrthoDB" id="144815at2"/>